<accession>A0A4C1Y8U1</accession>
<protein>
    <submittedName>
        <fullName evidence="1">Uncharacterized protein</fullName>
    </submittedName>
</protein>
<proteinExistence type="predicted"/>
<dbReference type="Proteomes" id="UP000299102">
    <property type="component" value="Unassembled WGS sequence"/>
</dbReference>
<dbReference type="AlphaFoldDB" id="A0A4C1Y8U1"/>
<name>A0A4C1Y8U1_EUMVA</name>
<evidence type="ECO:0000313" key="2">
    <source>
        <dbReference type="Proteomes" id="UP000299102"/>
    </source>
</evidence>
<keyword evidence="2" id="KW-1185">Reference proteome</keyword>
<evidence type="ECO:0000313" key="1">
    <source>
        <dbReference type="EMBL" id="GBP71334.1"/>
    </source>
</evidence>
<sequence length="141" mass="15522">METLTQLINGPLEVEESGFFVRSTEQERVGRALKSSCSDKTSGQVCAFMSKCKVSIGIVTMEDVHKTSAYLQTGGTLQFLRQALNIATSRPNRGKEKHLIALLLIPSRPSAFLVWRDFTSVWISLSKMGGRSSLGSREALI</sequence>
<organism evidence="1 2">
    <name type="scientific">Eumeta variegata</name>
    <name type="common">Bagworm moth</name>
    <name type="synonym">Eumeta japonica</name>
    <dbReference type="NCBI Taxonomy" id="151549"/>
    <lineage>
        <taxon>Eukaryota</taxon>
        <taxon>Metazoa</taxon>
        <taxon>Ecdysozoa</taxon>
        <taxon>Arthropoda</taxon>
        <taxon>Hexapoda</taxon>
        <taxon>Insecta</taxon>
        <taxon>Pterygota</taxon>
        <taxon>Neoptera</taxon>
        <taxon>Endopterygota</taxon>
        <taxon>Lepidoptera</taxon>
        <taxon>Glossata</taxon>
        <taxon>Ditrysia</taxon>
        <taxon>Tineoidea</taxon>
        <taxon>Psychidae</taxon>
        <taxon>Oiketicinae</taxon>
        <taxon>Eumeta</taxon>
    </lineage>
</organism>
<reference evidence="1 2" key="1">
    <citation type="journal article" date="2019" name="Commun. Biol.">
        <title>The bagworm genome reveals a unique fibroin gene that provides high tensile strength.</title>
        <authorList>
            <person name="Kono N."/>
            <person name="Nakamura H."/>
            <person name="Ohtoshi R."/>
            <person name="Tomita M."/>
            <person name="Numata K."/>
            <person name="Arakawa K."/>
        </authorList>
    </citation>
    <scope>NUCLEOTIDE SEQUENCE [LARGE SCALE GENOMIC DNA]</scope>
</reference>
<comment type="caution">
    <text evidence="1">The sequence shown here is derived from an EMBL/GenBank/DDBJ whole genome shotgun (WGS) entry which is preliminary data.</text>
</comment>
<gene>
    <name evidence="1" type="ORF">EVAR_57718_1</name>
</gene>
<dbReference type="EMBL" id="BGZK01001104">
    <property type="protein sequence ID" value="GBP71334.1"/>
    <property type="molecule type" value="Genomic_DNA"/>
</dbReference>